<evidence type="ECO:0000256" key="4">
    <source>
        <dbReference type="SAM" id="Phobius"/>
    </source>
</evidence>
<dbReference type="Pfam" id="PF00501">
    <property type="entry name" value="AMP-binding"/>
    <property type="match status" value="1"/>
</dbReference>
<evidence type="ECO:0000313" key="6">
    <source>
        <dbReference type="EMBL" id="OLQ07527.1"/>
    </source>
</evidence>
<protein>
    <submittedName>
        <fullName evidence="6">Long-chain-fatty-acid--CoA ligase ACSBG2</fullName>
    </submittedName>
</protein>
<keyword evidence="4" id="KW-0812">Transmembrane</keyword>
<keyword evidence="7" id="KW-1185">Reference proteome</keyword>
<proteinExistence type="predicted"/>
<dbReference type="GO" id="GO:0004467">
    <property type="term" value="F:long-chain fatty acid-CoA ligase activity"/>
    <property type="evidence" value="ECO:0007669"/>
    <property type="project" value="TreeGrafter"/>
</dbReference>
<dbReference type="InterPro" id="IPR000873">
    <property type="entry name" value="AMP-dep_synth/lig_dom"/>
</dbReference>
<organism evidence="6 7">
    <name type="scientific">Symbiodinium microadriaticum</name>
    <name type="common">Dinoflagellate</name>
    <name type="synonym">Zooxanthella microadriatica</name>
    <dbReference type="NCBI Taxonomy" id="2951"/>
    <lineage>
        <taxon>Eukaryota</taxon>
        <taxon>Sar</taxon>
        <taxon>Alveolata</taxon>
        <taxon>Dinophyceae</taxon>
        <taxon>Suessiales</taxon>
        <taxon>Symbiodiniaceae</taxon>
        <taxon>Symbiodinium</taxon>
    </lineage>
</organism>
<keyword evidence="4" id="KW-0472">Membrane</keyword>
<reference evidence="6 7" key="1">
    <citation type="submission" date="2016-02" db="EMBL/GenBank/DDBJ databases">
        <title>Genome analysis of coral dinoflagellate symbionts highlights evolutionary adaptations to a symbiotic lifestyle.</title>
        <authorList>
            <person name="Aranda M."/>
            <person name="Li Y."/>
            <person name="Liew Y.J."/>
            <person name="Baumgarten S."/>
            <person name="Simakov O."/>
            <person name="Wilson M."/>
            <person name="Piel J."/>
            <person name="Ashoor H."/>
            <person name="Bougouffa S."/>
            <person name="Bajic V.B."/>
            <person name="Ryu T."/>
            <person name="Ravasi T."/>
            <person name="Bayer T."/>
            <person name="Micklem G."/>
            <person name="Kim H."/>
            <person name="Bhak J."/>
            <person name="Lajeunesse T.C."/>
            <person name="Voolstra C.R."/>
        </authorList>
    </citation>
    <scope>NUCLEOTIDE SEQUENCE [LARGE SCALE GENOMIC DNA]</scope>
    <source>
        <strain evidence="6 7">CCMP2467</strain>
    </source>
</reference>
<dbReference type="GO" id="GO:0005783">
    <property type="term" value="C:endoplasmic reticulum"/>
    <property type="evidence" value="ECO:0007669"/>
    <property type="project" value="TreeGrafter"/>
</dbReference>
<comment type="caution">
    <text evidence="6">The sequence shown here is derived from an EMBL/GenBank/DDBJ whole genome shotgun (WGS) entry which is preliminary data.</text>
</comment>
<dbReference type="Gene3D" id="3.40.50.12780">
    <property type="entry name" value="N-terminal domain of ligase-like"/>
    <property type="match status" value="1"/>
</dbReference>
<evidence type="ECO:0000256" key="2">
    <source>
        <dbReference type="ARBA" id="ARBA00022832"/>
    </source>
</evidence>
<dbReference type="PROSITE" id="PS00455">
    <property type="entry name" value="AMP_BINDING"/>
    <property type="match status" value="1"/>
</dbReference>
<sequence length="1112" mass="121203">MSERVQVVTRHLLAPIAVAGSETPVYEPGEHFGIFPDYEHKWPYPEVGIMSAQETPSTLFTSFLEQAAKNFPEVPALAAEKPVPALVRTGEAPSLPWEAWAKWTWKGYYEDACKLAKAFIQLGVQQFGSVTIFGFNAPEWMLSALAAMLCGGKYVGIYSTDTPEQVQYKVDHSNAAVMVVDGEVEFEATAKHVEEMPELRAIVCWGMPARAQLTRKDGSVCKVLTFKDCLELGASQSSDSLASRKEATRPGHAMGIIYTSGTTGNPKAVMVHHDAAVAITSMASQAETGAFQAYPARILSYLPLSHVAGSMMDMWFPIFMAGSNRKLHSTIYFARPYDLKEMTLAARIQFVRPTVFLGVPRVYEKMQSRMMAVASTITGVKKSIATWAKGKGLEYCRNLQAGGSKAKPLFLTIADKLILSKARDALGLDQCKSLIVGAAPISADTLEYFGQLGMMIQNVYGMSESSGLTTCCMPSWNAFGTVGQALPGIEVKCFKTGPGGENIEVPRCQPSAKVVPEDCQGEICFRGRHIMSGYMANPRFGEAHVKEIKEKNESTIDKDGWLHSGDKAAQIKKPSAGPDDGLPFATGPKLADVSASVASGSEESLSKAAVEGFQRPAIQDTDQIFAAAQDHYLHLGMARQDPERLKRLQVLDDVCEGKLSEVMSIPQNFVVLSSSETPVATLRCIAFSGMPHVTGVTGFTQGEGVLQLSKLSGAGGRHRLHFLMQEAVKTFEGDEKWNKAKKLNRSLTLTEDRKETVEQWDVEGNYTSKHGLKASSMAIEVEGNIISANAELSNLATMTTHFSSKETKTDYQVAARPQPRQEQSECPGCPCMAILLAPCVPLMACLAAIEACLSCQLCKPQPSQPQPSQPQPSQPSQRAPLCPCCLKRPPPPQKPPPVVGRAVMVGNWTSVEGNLGEWQGSAIHRPGFADGMTKETKGETEKVVHQFFYPKVQDCNGDQTTTTKYEKMHVIHVLYRLPMQRPTIFTAWVHPDQSGAAALRFVQELSAAATARCNSLEGTQAIYQAESSNAVLQRQQHFSHLWKQAAGWSQYGDDVHGAAEQADVQTVVLPEKPKTCGQQAVKWARAQGLQFWLKVALAATCLVLVLILVAQM</sequence>
<dbReference type="SUPFAM" id="SSF56801">
    <property type="entry name" value="Acetyl-CoA synthetase-like"/>
    <property type="match status" value="1"/>
</dbReference>
<accession>A0A1Q9EJE9</accession>
<dbReference type="InterPro" id="IPR042099">
    <property type="entry name" value="ANL_N_sf"/>
</dbReference>
<gene>
    <name evidence="6" type="primary">ACSBG2</name>
    <name evidence="6" type="ORF">AK812_SmicGene9054</name>
</gene>
<keyword evidence="3" id="KW-0443">Lipid metabolism</keyword>
<keyword evidence="1 6" id="KW-0436">Ligase</keyword>
<feature type="transmembrane region" description="Helical" evidence="4">
    <location>
        <begin position="1091"/>
        <end position="1110"/>
    </location>
</feature>
<dbReference type="AlphaFoldDB" id="A0A1Q9EJE9"/>
<dbReference type="InterPro" id="IPR020845">
    <property type="entry name" value="AMP-binding_CS"/>
</dbReference>
<feature type="domain" description="AMP-dependent synthetase/ligase" evidence="5">
    <location>
        <begin position="88"/>
        <end position="534"/>
    </location>
</feature>
<dbReference type="OrthoDB" id="3633556at2759"/>
<evidence type="ECO:0000256" key="1">
    <source>
        <dbReference type="ARBA" id="ARBA00022598"/>
    </source>
</evidence>
<dbReference type="GO" id="GO:0016020">
    <property type="term" value="C:membrane"/>
    <property type="evidence" value="ECO:0007669"/>
    <property type="project" value="TreeGrafter"/>
</dbReference>
<evidence type="ECO:0000256" key="3">
    <source>
        <dbReference type="ARBA" id="ARBA00023098"/>
    </source>
</evidence>
<dbReference type="EMBL" id="LSRX01000136">
    <property type="protein sequence ID" value="OLQ07527.1"/>
    <property type="molecule type" value="Genomic_DNA"/>
</dbReference>
<keyword evidence="2" id="KW-0276">Fatty acid metabolism</keyword>
<dbReference type="Proteomes" id="UP000186817">
    <property type="component" value="Unassembled WGS sequence"/>
</dbReference>
<keyword evidence="4" id="KW-1133">Transmembrane helix</keyword>
<dbReference type="PANTHER" id="PTHR43272:SF32">
    <property type="entry name" value="AMP-DEPENDENT SYNTHETASE_LIGASE DOMAIN-CONTAINING PROTEIN"/>
    <property type="match status" value="1"/>
</dbReference>
<evidence type="ECO:0000313" key="7">
    <source>
        <dbReference type="Proteomes" id="UP000186817"/>
    </source>
</evidence>
<name>A0A1Q9EJE9_SYMMI</name>
<dbReference type="PANTHER" id="PTHR43272">
    <property type="entry name" value="LONG-CHAIN-FATTY-ACID--COA LIGASE"/>
    <property type="match status" value="1"/>
</dbReference>
<evidence type="ECO:0000259" key="5">
    <source>
        <dbReference type="Pfam" id="PF00501"/>
    </source>
</evidence>